<accession>E0SSB7</accession>
<dbReference type="EMBL" id="CP002098">
    <property type="protein sequence ID" value="ADM28574.1"/>
    <property type="molecule type" value="Genomic_DNA"/>
</dbReference>
<reference evidence="8 9" key="1">
    <citation type="journal article" date="2010" name="Stand. Genomic Sci.">
        <title>Complete genome sequence of Ignisphaera aggregans type strain (AQ1.S1).</title>
        <authorList>
            <person name="Goker M."/>
            <person name="Held B."/>
            <person name="Lapidus A."/>
            <person name="Nolan M."/>
            <person name="Spring S."/>
            <person name="Yasawong M."/>
            <person name="Lucas S."/>
            <person name="Glavina Del Rio T."/>
            <person name="Tice H."/>
            <person name="Cheng J.F."/>
            <person name="Goodwin L."/>
            <person name="Tapia R."/>
            <person name="Pitluck S."/>
            <person name="Liolios K."/>
            <person name="Ivanova N."/>
            <person name="Mavromatis K."/>
            <person name="Mikhailova N."/>
            <person name="Pati A."/>
            <person name="Chen A."/>
            <person name="Palaniappan K."/>
            <person name="Brambilla E."/>
            <person name="Land M."/>
            <person name="Hauser L."/>
            <person name="Chang Y.J."/>
            <person name="Jeffries C.D."/>
            <person name="Brettin T."/>
            <person name="Detter J.C."/>
            <person name="Han C."/>
            <person name="Rohde M."/>
            <person name="Sikorski J."/>
            <person name="Woyke T."/>
            <person name="Bristow J."/>
            <person name="Eisen J.A."/>
            <person name="Markowitz V."/>
            <person name="Hugenholtz P."/>
            <person name="Kyrpides N.C."/>
            <person name="Klenk H.P."/>
        </authorList>
    </citation>
    <scope>NUCLEOTIDE SEQUENCE [LARGE SCALE GENOMIC DNA]</scope>
    <source>
        <strain evidence="9">DSM 17230 / JCM 13409 / AQ1.S1</strain>
    </source>
</reference>
<evidence type="ECO:0000256" key="2">
    <source>
        <dbReference type="ARBA" id="ARBA00022605"/>
    </source>
</evidence>
<dbReference type="BioCyc" id="IAGG583356:GHAH-1764-MONOMER"/>
<dbReference type="SUPFAM" id="SSF51735">
    <property type="entry name" value="NAD(P)-binding Rossmann-fold domains"/>
    <property type="match status" value="1"/>
</dbReference>
<proteinExistence type="inferred from homology"/>
<evidence type="ECO:0000313" key="9">
    <source>
        <dbReference type="Proteomes" id="UP000001304"/>
    </source>
</evidence>
<dbReference type="HOGENOM" id="CLU_019796_1_3_2"/>
<dbReference type="InterPro" id="IPR050857">
    <property type="entry name" value="D-2-hydroxyacid_DH"/>
</dbReference>
<dbReference type="Proteomes" id="UP000001304">
    <property type="component" value="Chromosome"/>
</dbReference>
<dbReference type="Pfam" id="PF02826">
    <property type="entry name" value="2-Hacid_dh_C"/>
    <property type="match status" value="1"/>
</dbReference>
<dbReference type="PROSITE" id="PS00065">
    <property type="entry name" value="D_2_HYDROXYACID_DH_1"/>
    <property type="match status" value="1"/>
</dbReference>
<feature type="domain" description="D-isomer specific 2-hydroxyacid dehydrogenase catalytic" evidence="6">
    <location>
        <begin position="8"/>
        <end position="308"/>
    </location>
</feature>
<dbReference type="AlphaFoldDB" id="E0SSB7"/>
<dbReference type="PROSITE" id="PS00671">
    <property type="entry name" value="D_2_HYDROXYACID_DH_3"/>
    <property type="match status" value="1"/>
</dbReference>
<dbReference type="EC" id="1.1.1.95" evidence="8"/>
<feature type="domain" description="D-isomer specific 2-hydroxyacid dehydrogenase NAD-binding" evidence="7">
    <location>
        <begin position="110"/>
        <end position="285"/>
    </location>
</feature>
<dbReference type="GO" id="GO:0006564">
    <property type="term" value="P:L-serine biosynthetic process"/>
    <property type="evidence" value="ECO:0007669"/>
    <property type="project" value="UniProtKB-ARBA"/>
</dbReference>
<dbReference type="Pfam" id="PF00389">
    <property type="entry name" value="2-Hacid_dh"/>
    <property type="match status" value="1"/>
</dbReference>
<evidence type="ECO:0000256" key="3">
    <source>
        <dbReference type="ARBA" id="ARBA00023002"/>
    </source>
</evidence>
<dbReference type="PROSITE" id="PS00670">
    <property type="entry name" value="D_2_HYDROXYACID_DH_2"/>
    <property type="match status" value="1"/>
</dbReference>
<dbReference type="InterPro" id="IPR036291">
    <property type="entry name" value="NAD(P)-bd_dom_sf"/>
</dbReference>
<dbReference type="InterPro" id="IPR006139">
    <property type="entry name" value="D-isomer_2_OHA_DH_cat_dom"/>
</dbReference>
<dbReference type="InterPro" id="IPR029752">
    <property type="entry name" value="D-isomer_DH_CS1"/>
</dbReference>
<dbReference type="InterPro" id="IPR006140">
    <property type="entry name" value="D-isomer_DH_NAD-bd"/>
</dbReference>
<dbReference type="KEGG" id="iag:Igag_1777"/>
<dbReference type="Gene3D" id="3.40.50.720">
    <property type="entry name" value="NAD(P)-binding Rossmann-like Domain"/>
    <property type="match status" value="2"/>
</dbReference>
<dbReference type="GO" id="GO:0004617">
    <property type="term" value="F:phosphoglycerate dehydrogenase activity"/>
    <property type="evidence" value="ECO:0007669"/>
    <property type="project" value="UniProtKB-EC"/>
</dbReference>
<dbReference type="PANTHER" id="PTHR42789">
    <property type="entry name" value="D-ISOMER SPECIFIC 2-HYDROXYACID DEHYDROGENASE FAMILY PROTEIN (AFU_ORTHOLOGUE AFUA_6G10090)"/>
    <property type="match status" value="1"/>
</dbReference>
<organism evidence="8 9">
    <name type="scientific">Ignisphaera aggregans (strain DSM 17230 / JCM 13409 / AQ1.S1)</name>
    <dbReference type="NCBI Taxonomy" id="583356"/>
    <lineage>
        <taxon>Archaea</taxon>
        <taxon>Thermoproteota</taxon>
        <taxon>Thermoprotei</taxon>
        <taxon>Desulfurococcales</taxon>
        <taxon>Desulfurococcaceae</taxon>
        <taxon>Ignisphaera</taxon>
    </lineage>
</organism>
<keyword evidence="9" id="KW-1185">Reference proteome</keyword>
<evidence type="ECO:0000313" key="8">
    <source>
        <dbReference type="EMBL" id="ADM28574.1"/>
    </source>
</evidence>
<name>E0SSB7_IGNAA</name>
<dbReference type="STRING" id="583356.Igag_1777"/>
<comment type="similarity">
    <text evidence="1 5">Belongs to the D-isomer specific 2-hydroxyacid dehydrogenase family.</text>
</comment>
<dbReference type="GO" id="GO:0047545">
    <property type="term" value="F:(S)-2-hydroxyglutarate dehydrogenase activity"/>
    <property type="evidence" value="ECO:0007669"/>
    <property type="project" value="UniProtKB-ARBA"/>
</dbReference>
<evidence type="ECO:0000256" key="4">
    <source>
        <dbReference type="ARBA" id="ARBA00023027"/>
    </source>
</evidence>
<evidence type="ECO:0000256" key="1">
    <source>
        <dbReference type="ARBA" id="ARBA00005854"/>
    </source>
</evidence>
<sequence>MFVGRIKILIIDRVSEKFVKQLADKGFDIDYRPGINREELENIISNYNILVFRSRMKIDRDLIDKGHNLRILARYGIGLDNVDIDYAIKKGIAVVNAPNASTISVAELTLGLIIMIFRNLYNYIEHVKRGLWPKGKFIGRELYGKNLGIVGYGRIGSRVAHYGRALGMNVYVYDIRDVRNDVEKIGGKQVEFDELLEVSDVISLHVPLTPLTYHMINDNVLNKVRDGCVIVNTSRGEVIDTYALIKHLDRLGGVALDVLEQEPPRDEILFQLIHHPKVIVTPHIGAETVEAMDRIADELYNSIMEVIDWL</sequence>
<keyword evidence="2" id="KW-0028">Amino-acid biosynthesis</keyword>
<evidence type="ECO:0000259" key="6">
    <source>
        <dbReference type="Pfam" id="PF00389"/>
    </source>
</evidence>
<dbReference type="FunFam" id="3.40.50.720:FF:000041">
    <property type="entry name" value="D-3-phosphoglycerate dehydrogenase"/>
    <property type="match status" value="1"/>
</dbReference>
<gene>
    <name evidence="8" type="ordered locus">Igag_1777</name>
</gene>
<dbReference type="SUPFAM" id="SSF52283">
    <property type="entry name" value="Formate/glycerate dehydrogenase catalytic domain-like"/>
    <property type="match status" value="1"/>
</dbReference>
<dbReference type="CDD" id="cd05303">
    <property type="entry name" value="PGDH_2"/>
    <property type="match status" value="1"/>
</dbReference>
<dbReference type="InterPro" id="IPR029753">
    <property type="entry name" value="D-isomer_DH_CS"/>
</dbReference>
<dbReference type="PANTHER" id="PTHR42789:SF1">
    <property type="entry name" value="D-ISOMER SPECIFIC 2-HYDROXYACID DEHYDROGENASE FAMILY PROTEIN (AFU_ORTHOLOGUE AFUA_6G10090)"/>
    <property type="match status" value="1"/>
</dbReference>
<evidence type="ECO:0000256" key="5">
    <source>
        <dbReference type="RuleBase" id="RU003719"/>
    </source>
</evidence>
<dbReference type="GO" id="GO:0051287">
    <property type="term" value="F:NAD binding"/>
    <property type="evidence" value="ECO:0007669"/>
    <property type="project" value="InterPro"/>
</dbReference>
<protein>
    <submittedName>
        <fullName evidence="8">D-3-phosphoglycerate dehydrogenase</fullName>
        <ecNumber evidence="8">1.1.1.95</ecNumber>
    </submittedName>
</protein>
<evidence type="ECO:0000259" key="7">
    <source>
        <dbReference type="Pfam" id="PF02826"/>
    </source>
</evidence>
<keyword evidence="4" id="KW-0520">NAD</keyword>
<keyword evidence="3 5" id="KW-0560">Oxidoreductase</keyword>